<reference evidence="3 4" key="1">
    <citation type="submission" date="2018-10" db="EMBL/GenBank/DDBJ databases">
        <title>Phylogenomics of Brevibacillus.</title>
        <authorList>
            <person name="Dunlap C."/>
        </authorList>
    </citation>
    <scope>NUCLEOTIDE SEQUENCE [LARGE SCALE GENOMIC DNA]</scope>
    <source>
        <strain evidence="3 4">JCM 15085</strain>
    </source>
</reference>
<comment type="caution">
    <text evidence="3">The sequence shown here is derived from an EMBL/GenBank/DDBJ whole genome shotgun (WGS) entry which is preliminary data.</text>
</comment>
<evidence type="ECO:0000259" key="2">
    <source>
        <dbReference type="PROSITE" id="PS51910"/>
    </source>
</evidence>
<dbReference type="InterPro" id="IPR017853">
    <property type="entry name" value="GH"/>
</dbReference>
<dbReference type="InterPro" id="IPR001223">
    <property type="entry name" value="Glyco_hydro18_cat"/>
</dbReference>
<evidence type="ECO:0000313" key="4">
    <source>
        <dbReference type="Proteomes" id="UP000281915"/>
    </source>
</evidence>
<protein>
    <submittedName>
        <fullName evidence="3">Glycosyl hydrolase</fullName>
    </submittedName>
</protein>
<dbReference type="SUPFAM" id="SSF51445">
    <property type="entry name" value="(Trans)glycosidases"/>
    <property type="match status" value="1"/>
</dbReference>
<dbReference type="Gene3D" id="3.30.457.10">
    <property type="entry name" value="Copper amine oxidase-like, N-terminal domain"/>
    <property type="match status" value="1"/>
</dbReference>
<dbReference type="GO" id="GO:0005975">
    <property type="term" value="P:carbohydrate metabolic process"/>
    <property type="evidence" value="ECO:0007669"/>
    <property type="project" value="InterPro"/>
</dbReference>
<dbReference type="Gene3D" id="3.20.20.80">
    <property type="entry name" value="Glycosidases"/>
    <property type="match status" value="1"/>
</dbReference>
<keyword evidence="3" id="KW-0378">Hydrolase</keyword>
<feature type="domain" description="GH18" evidence="2">
    <location>
        <begin position="168"/>
        <end position="413"/>
    </location>
</feature>
<dbReference type="RefSeq" id="WP_122913909.1">
    <property type="nucleotide sequence ID" value="NZ_RHHT01000029.1"/>
</dbReference>
<dbReference type="PROSITE" id="PS51910">
    <property type="entry name" value="GH18_2"/>
    <property type="match status" value="1"/>
</dbReference>
<evidence type="ECO:0000256" key="1">
    <source>
        <dbReference type="SAM" id="SignalP"/>
    </source>
</evidence>
<dbReference type="Proteomes" id="UP000281915">
    <property type="component" value="Unassembled WGS sequence"/>
</dbReference>
<gene>
    <name evidence="3" type="ORF">EDM58_14300</name>
</gene>
<dbReference type="InterPro" id="IPR012854">
    <property type="entry name" value="Cu_amine_oxidase-like_N"/>
</dbReference>
<dbReference type="EMBL" id="RHHT01000029">
    <property type="protein sequence ID" value="RNB77646.1"/>
    <property type="molecule type" value="Genomic_DNA"/>
</dbReference>
<dbReference type="PANTHER" id="PTHR46066">
    <property type="entry name" value="CHITINASE DOMAIN-CONTAINING PROTEIN 1 FAMILY MEMBER"/>
    <property type="match status" value="1"/>
</dbReference>
<evidence type="ECO:0000313" key="3">
    <source>
        <dbReference type="EMBL" id="RNB77646.1"/>
    </source>
</evidence>
<dbReference type="InterPro" id="IPR036582">
    <property type="entry name" value="Mao_N_sf"/>
</dbReference>
<accession>A0A3M8CPF0</accession>
<feature type="chain" id="PRO_5018272486" evidence="1">
    <location>
        <begin position="29"/>
        <end position="413"/>
    </location>
</feature>
<dbReference type="GO" id="GO:0016787">
    <property type="term" value="F:hydrolase activity"/>
    <property type="evidence" value="ECO:0007669"/>
    <property type="project" value="UniProtKB-KW"/>
</dbReference>
<organism evidence="3 4">
    <name type="scientific">Brevibacillus panacihumi</name>
    <dbReference type="NCBI Taxonomy" id="497735"/>
    <lineage>
        <taxon>Bacteria</taxon>
        <taxon>Bacillati</taxon>
        <taxon>Bacillota</taxon>
        <taxon>Bacilli</taxon>
        <taxon>Bacillales</taxon>
        <taxon>Paenibacillaceae</taxon>
        <taxon>Brevibacillus</taxon>
    </lineage>
</organism>
<feature type="signal peptide" evidence="1">
    <location>
        <begin position="1"/>
        <end position="28"/>
    </location>
</feature>
<proteinExistence type="predicted"/>
<dbReference type="PANTHER" id="PTHR46066:SF2">
    <property type="entry name" value="CHITINASE DOMAIN-CONTAINING PROTEIN 1"/>
    <property type="match status" value="1"/>
</dbReference>
<dbReference type="Pfam" id="PF07833">
    <property type="entry name" value="Cu_amine_oxidN1"/>
    <property type="match status" value="1"/>
</dbReference>
<name>A0A3M8CPF0_9BACL</name>
<keyword evidence="1" id="KW-0732">Signal</keyword>
<sequence>MKMRFRKLLLSLAIGCVSLISIQQPAVAATPGTTIMLDGYPLPFPTPPANVNGTTMVPFRAISEAMGIQVNWDAQTQSITAVQSTAQGDKTVKMQVNNPLVTVNGKTVTLPVAPYVNNGSTLIPLRFFSEQFGAQVGWDPNTRTVSIVSPLRDMYGLAFYAISSFSQRELMPFFDSVAFGWSRIDQDGNLTLTGNDFYWPKPAGETTPESIIADVKLAGSSPYLMVFAGDGNGELTKLLEDASLREKAIAQMLTLAQEKGMTGIALDFEGLGMNGDVTGVKEKYNEFVRLLSAETRQRGIQLTLILHPLNGAYKGYDYAALGQLADDLVIMAYAYEGEKGPEPMNRVDEAIRMALVHVPKEKLILGISMGSENESSVNQKIGLAKRYNLKGYAIWRLGLINQASMEQIKQSVH</sequence>
<dbReference type="AlphaFoldDB" id="A0A3M8CPF0"/>
<dbReference type="Pfam" id="PF00704">
    <property type="entry name" value="Glyco_hydro_18"/>
    <property type="match status" value="1"/>
</dbReference>
<dbReference type="SUPFAM" id="SSF55383">
    <property type="entry name" value="Copper amine oxidase, domain N"/>
    <property type="match status" value="2"/>
</dbReference>